<dbReference type="HOGENOM" id="CLU_060472_0_0_1"/>
<organism evidence="3">
    <name type="scientific">Physcomitrium patens</name>
    <name type="common">Spreading-leaved earth moss</name>
    <name type="synonym">Physcomitrella patens</name>
    <dbReference type="NCBI Taxonomy" id="3218"/>
    <lineage>
        <taxon>Eukaryota</taxon>
        <taxon>Viridiplantae</taxon>
        <taxon>Streptophyta</taxon>
        <taxon>Embryophyta</taxon>
        <taxon>Bryophyta</taxon>
        <taxon>Bryophytina</taxon>
        <taxon>Bryopsida</taxon>
        <taxon>Funariidae</taxon>
        <taxon>Funariales</taxon>
        <taxon>Funariaceae</taxon>
        <taxon>Physcomitrium</taxon>
    </lineage>
</organism>
<dbReference type="GeneID" id="112292687"/>
<accession>A9SIR6</accession>
<evidence type="ECO:0000259" key="2">
    <source>
        <dbReference type="PROSITE" id="PS50090"/>
    </source>
</evidence>
<dbReference type="EnsemblPlants" id="Pp3c15_4190V3.6">
    <property type="protein sequence ID" value="Pp3c15_4190V3.6"/>
    <property type="gene ID" value="Pp3c15_4190"/>
</dbReference>
<dbReference type="PANTHER" id="PTHR47211:SF2">
    <property type="entry name" value="TRIHELIX TRANSCRIPTION FACTOR ASR3"/>
    <property type="match status" value="1"/>
</dbReference>
<dbReference type="Gene3D" id="1.10.10.60">
    <property type="entry name" value="Homeodomain-like"/>
    <property type="match status" value="1"/>
</dbReference>
<dbReference type="SUPFAM" id="SSF46689">
    <property type="entry name" value="Homeodomain-like"/>
    <property type="match status" value="1"/>
</dbReference>
<dbReference type="EnsemblPlants" id="Pp3c15_4190V3.2">
    <property type="protein sequence ID" value="Pp3c15_4190V3.2"/>
    <property type="gene ID" value="Pp3c15_4190"/>
</dbReference>
<dbReference type="EnsemblPlants" id="Pp3c15_4190V3.4">
    <property type="protein sequence ID" value="Pp3c15_4190V3.4"/>
    <property type="gene ID" value="Pp3c15_4190"/>
</dbReference>
<dbReference type="InterPro" id="IPR009057">
    <property type="entry name" value="Homeodomain-like_sf"/>
</dbReference>
<dbReference type="PANTHER" id="PTHR47211">
    <property type="entry name" value="TRIHELIX TRANSCRIPTION FACTOR ASR3"/>
    <property type="match status" value="1"/>
</dbReference>
<dbReference type="Gramene" id="Pp3c15_4190V3.7">
    <property type="protein sequence ID" value="Pp3c15_4190V3.7"/>
    <property type="gene ID" value="Pp3c15_4190"/>
</dbReference>
<reference evidence="3 5" key="1">
    <citation type="journal article" date="2008" name="Science">
        <title>The Physcomitrella genome reveals evolutionary insights into the conquest of land by plants.</title>
        <authorList>
            <person name="Rensing S."/>
            <person name="Lang D."/>
            <person name="Zimmer A."/>
            <person name="Terry A."/>
            <person name="Salamov A."/>
            <person name="Shapiro H."/>
            <person name="Nishiyama T."/>
            <person name="Perroud P.-F."/>
            <person name="Lindquist E."/>
            <person name="Kamisugi Y."/>
            <person name="Tanahashi T."/>
            <person name="Sakakibara K."/>
            <person name="Fujita T."/>
            <person name="Oishi K."/>
            <person name="Shin-I T."/>
            <person name="Kuroki Y."/>
            <person name="Toyoda A."/>
            <person name="Suzuki Y."/>
            <person name="Hashimoto A."/>
            <person name="Yamaguchi K."/>
            <person name="Sugano A."/>
            <person name="Kohara Y."/>
            <person name="Fujiyama A."/>
            <person name="Anterola A."/>
            <person name="Aoki S."/>
            <person name="Ashton N."/>
            <person name="Barbazuk W.B."/>
            <person name="Barker E."/>
            <person name="Bennetzen J."/>
            <person name="Bezanilla M."/>
            <person name="Blankenship R."/>
            <person name="Cho S.H."/>
            <person name="Dutcher S."/>
            <person name="Estelle M."/>
            <person name="Fawcett J.A."/>
            <person name="Gundlach H."/>
            <person name="Hanada K."/>
            <person name="Heyl A."/>
            <person name="Hicks K.A."/>
            <person name="Hugh J."/>
            <person name="Lohr M."/>
            <person name="Mayer K."/>
            <person name="Melkozernov A."/>
            <person name="Murata T."/>
            <person name="Nelson D."/>
            <person name="Pils B."/>
            <person name="Prigge M."/>
            <person name="Reiss B."/>
            <person name="Renner T."/>
            <person name="Rombauts S."/>
            <person name="Rushton P."/>
            <person name="Sanderfoot A."/>
            <person name="Schween G."/>
            <person name="Shiu S.-H."/>
            <person name="Stueber K."/>
            <person name="Theodoulou F.L."/>
            <person name="Tu H."/>
            <person name="Van de Peer Y."/>
            <person name="Verrier P.J."/>
            <person name="Waters E."/>
            <person name="Wood A."/>
            <person name="Yang L."/>
            <person name="Cove D."/>
            <person name="Cuming A."/>
            <person name="Hasebe M."/>
            <person name="Lucas S."/>
            <person name="Mishler D.B."/>
            <person name="Reski R."/>
            <person name="Grigoriev I."/>
            <person name="Quatrano R.S."/>
            <person name="Boore J.L."/>
        </authorList>
    </citation>
    <scope>NUCLEOTIDE SEQUENCE [LARGE SCALE GENOMIC DNA]</scope>
    <source>
        <strain evidence="4 5">cv. Gransden 2004</strain>
    </source>
</reference>
<sequence>MEAERNAIVCITAPDELDDGMREKLSVSPKAKRVASPRWSKHETLVMIEAKRKHELDIQQANGLKGRTQLTDVNKWDLVSASCRAVGIDRDGKMCRKRWFNLLTEFKKILEWCKTNGFEDFWNMSGDERREKKLPTGFDQEIYLAMESFSKSPSGMLPDESGSRGATDDGMFLEIEQDVQPAEDAQHLENGTMPVELGAGNGLRIPSVVPEPLISRGMSPERPRNLKKRKLPCGPVPGEADPKDPYIAILENTSKSLQAAFTETIQAQLKVYSRTVHAQIEAQKQENALERALRKEQGDKLIGVLTTLVDALSKIADKL</sequence>
<feature type="domain" description="Myb-like" evidence="2">
    <location>
        <begin position="31"/>
        <end position="103"/>
    </location>
</feature>
<dbReference type="PaxDb" id="3218-PP1S83_71V6.1"/>
<dbReference type="Gramene" id="Pp3c15_4190V3.8">
    <property type="protein sequence ID" value="Pp3c15_4190V3.8"/>
    <property type="gene ID" value="Pp3c15_4190"/>
</dbReference>
<dbReference type="Proteomes" id="UP000006727">
    <property type="component" value="Chromosome 15"/>
</dbReference>
<dbReference type="Gramene" id="Pp3c15_4190V3.4">
    <property type="protein sequence ID" value="Pp3c15_4190V3.4"/>
    <property type="gene ID" value="Pp3c15_4190"/>
</dbReference>
<dbReference type="OMA" id="GMKEKHP"/>
<dbReference type="KEGG" id="ppp:112292687"/>
<dbReference type="EnsemblPlants" id="Pp3c15_4190V3.5">
    <property type="protein sequence ID" value="Pp3c15_4190V3.5"/>
    <property type="gene ID" value="Pp3c15_4190"/>
</dbReference>
<dbReference type="EnsemblPlants" id="Pp3c15_4190V3.8">
    <property type="protein sequence ID" value="Pp3c15_4190V3.8"/>
    <property type="gene ID" value="Pp3c15_4190"/>
</dbReference>
<proteinExistence type="predicted"/>
<dbReference type="Gramene" id="Pp3c15_4190V3.5">
    <property type="protein sequence ID" value="Pp3c15_4190V3.5"/>
    <property type="gene ID" value="Pp3c15_4190"/>
</dbReference>
<reference evidence="3 5" key="2">
    <citation type="journal article" date="2018" name="Plant J.">
        <title>The Physcomitrella patens chromosome-scale assembly reveals moss genome structure and evolution.</title>
        <authorList>
            <person name="Lang D."/>
            <person name="Ullrich K.K."/>
            <person name="Murat F."/>
            <person name="Fuchs J."/>
            <person name="Jenkins J."/>
            <person name="Haas F.B."/>
            <person name="Piednoel M."/>
            <person name="Gundlach H."/>
            <person name="Van Bel M."/>
            <person name="Meyberg R."/>
            <person name="Vives C."/>
            <person name="Morata J."/>
            <person name="Symeonidi A."/>
            <person name="Hiss M."/>
            <person name="Muchero W."/>
            <person name="Kamisugi Y."/>
            <person name="Saleh O."/>
            <person name="Blanc G."/>
            <person name="Decker E.L."/>
            <person name="van Gessel N."/>
            <person name="Grimwood J."/>
            <person name="Hayes R.D."/>
            <person name="Graham S.W."/>
            <person name="Gunter L.E."/>
            <person name="McDaniel S.F."/>
            <person name="Hoernstein S.N.W."/>
            <person name="Larsson A."/>
            <person name="Li F.W."/>
            <person name="Perroud P.F."/>
            <person name="Phillips J."/>
            <person name="Ranjan P."/>
            <person name="Rokshar D.S."/>
            <person name="Rothfels C.J."/>
            <person name="Schneider L."/>
            <person name="Shu S."/>
            <person name="Stevenson D.W."/>
            <person name="Thummler F."/>
            <person name="Tillich M."/>
            <person name="Villarreal Aguilar J.C."/>
            <person name="Widiez T."/>
            <person name="Wong G.K."/>
            <person name="Wymore A."/>
            <person name="Zhang Y."/>
            <person name="Zimmer A.D."/>
            <person name="Quatrano R.S."/>
            <person name="Mayer K.F.X."/>
            <person name="Goodstein D."/>
            <person name="Casacuberta J.M."/>
            <person name="Vandepoele K."/>
            <person name="Reski R."/>
            <person name="Cuming A.C."/>
            <person name="Tuskan G.A."/>
            <person name="Maumus F."/>
            <person name="Salse J."/>
            <person name="Schmutz J."/>
            <person name="Rensing S.A."/>
        </authorList>
    </citation>
    <scope>NUCLEOTIDE SEQUENCE [LARGE SCALE GENOMIC DNA]</scope>
    <source>
        <strain evidence="4 5">cv. Gransden 2004</strain>
    </source>
</reference>
<dbReference type="RefSeq" id="XP_024397197.1">
    <property type="nucleotide sequence ID" value="XM_024541429.2"/>
</dbReference>
<dbReference type="PROSITE" id="PS50090">
    <property type="entry name" value="MYB_LIKE"/>
    <property type="match status" value="1"/>
</dbReference>
<dbReference type="Gramene" id="Pp3c15_4190V3.6">
    <property type="protein sequence ID" value="Pp3c15_4190V3.6"/>
    <property type="gene ID" value="Pp3c15_4190"/>
</dbReference>
<dbReference type="eggNOG" id="ENOG502QTXI">
    <property type="taxonomic scope" value="Eukaryota"/>
</dbReference>
<evidence type="ECO:0000313" key="4">
    <source>
        <dbReference type="EnsemblPlants" id="Pp3c15_4190V3.1"/>
    </source>
</evidence>
<dbReference type="Gramene" id="Pp3c15_4190V3.3">
    <property type="protein sequence ID" value="Pp3c15_4190V3.3"/>
    <property type="gene ID" value="Pp3c15_4190"/>
</dbReference>
<dbReference type="Pfam" id="PF13837">
    <property type="entry name" value="Myb_DNA-bind_4"/>
    <property type="match status" value="1"/>
</dbReference>
<dbReference type="EnsemblPlants" id="Pp3c15_4190V3.3">
    <property type="protein sequence ID" value="Pp3c15_4190V3.3"/>
    <property type="gene ID" value="Pp3c15_4190"/>
</dbReference>
<dbReference type="FunCoup" id="A9SIR6">
    <property type="interactions" value="160"/>
</dbReference>
<dbReference type="AlphaFoldDB" id="A9SIR6"/>
<dbReference type="STRING" id="3218.A9SIR6"/>
<evidence type="ECO:0000256" key="1">
    <source>
        <dbReference type="SAM" id="MobiDB-lite"/>
    </source>
</evidence>
<dbReference type="InterPro" id="IPR044822">
    <property type="entry name" value="Myb_DNA-bind_4"/>
</dbReference>
<reference evidence="4" key="3">
    <citation type="submission" date="2020-12" db="UniProtKB">
        <authorList>
            <consortium name="EnsemblPlants"/>
        </authorList>
    </citation>
    <scope>IDENTIFICATION</scope>
</reference>
<protein>
    <recommendedName>
        <fullName evidence="2">Myb-like domain-containing protein</fullName>
    </recommendedName>
</protein>
<dbReference type="OrthoDB" id="1865198at2759"/>
<evidence type="ECO:0000313" key="5">
    <source>
        <dbReference type="Proteomes" id="UP000006727"/>
    </source>
</evidence>
<dbReference type="EMBL" id="ABEU02000015">
    <property type="protein sequence ID" value="PNR39005.1"/>
    <property type="molecule type" value="Genomic_DNA"/>
</dbReference>
<gene>
    <name evidence="4" type="primary">LOC112292687</name>
    <name evidence="3" type="ORF">PHYPA_019283</name>
</gene>
<dbReference type="Gramene" id="Pp3c15_4190V3.2">
    <property type="protein sequence ID" value="Pp3c15_4190V3.2"/>
    <property type="gene ID" value="Pp3c15_4190"/>
</dbReference>
<dbReference type="EnsemblPlants" id="Pp3c15_4190V3.7">
    <property type="protein sequence ID" value="Pp3c15_4190V3.7"/>
    <property type="gene ID" value="Pp3c15_4190"/>
</dbReference>
<dbReference type="InterPro" id="IPR001005">
    <property type="entry name" value="SANT/Myb"/>
</dbReference>
<dbReference type="Gramene" id="Pp3c15_4190V3.1">
    <property type="protein sequence ID" value="Pp3c15_4190V3.1"/>
    <property type="gene ID" value="Pp3c15_4190"/>
</dbReference>
<feature type="region of interest" description="Disordered" evidence="1">
    <location>
        <begin position="212"/>
        <end position="239"/>
    </location>
</feature>
<dbReference type="EnsemblPlants" id="Pp3c15_4190V3.1">
    <property type="protein sequence ID" value="Pp3c15_4190V3.1"/>
    <property type="gene ID" value="Pp3c15_4190"/>
</dbReference>
<keyword evidence="5" id="KW-1185">Reference proteome</keyword>
<name>A9SIR6_PHYPA</name>
<evidence type="ECO:0000313" key="3">
    <source>
        <dbReference type="EMBL" id="PNR39005.1"/>
    </source>
</evidence>